<proteinExistence type="predicted"/>
<evidence type="ECO:0000313" key="1">
    <source>
        <dbReference type="EMBL" id="ODM89996.1"/>
    </source>
</evidence>
<evidence type="ECO:0000313" key="2">
    <source>
        <dbReference type="Proteomes" id="UP000094527"/>
    </source>
</evidence>
<sequence length="178" mass="20058">MDGSNGLTVVCLSTGENFDVTLKTYRWKHRGGFTLDSKCPVVILTFYTGFYAEHTDSKGFYFEWQAVAGSPPFYSSNSKHCVTTTGMMGAIRHPGWGQVYSNNELSTFIFVPQSNLYNSESRMLVTLVPEVMSQELIAKTASMSTNFKRMAHTQNMIRPPRRLPVFAIPEFGTQRRSS</sequence>
<comment type="caution">
    <text evidence="1">The sequence shown here is derived from an EMBL/GenBank/DDBJ whole genome shotgun (WGS) entry which is preliminary data.</text>
</comment>
<dbReference type="AlphaFoldDB" id="A0A1D2MAI0"/>
<name>A0A1D2MAI0_ORCCI</name>
<accession>A0A1D2MAI0</accession>
<protein>
    <submittedName>
        <fullName evidence="1">Uncharacterized protein</fullName>
    </submittedName>
</protein>
<dbReference type="EMBL" id="LJIJ01002249">
    <property type="protein sequence ID" value="ODM89996.1"/>
    <property type="molecule type" value="Genomic_DNA"/>
</dbReference>
<organism evidence="1 2">
    <name type="scientific">Orchesella cincta</name>
    <name type="common">Springtail</name>
    <name type="synonym">Podura cincta</name>
    <dbReference type="NCBI Taxonomy" id="48709"/>
    <lineage>
        <taxon>Eukaryota</taxon>
        <taxon>Metazoa</taxon>
        <taxon>Ecdysozoa</taxon>
        <taxon>Arthropoda</taxon>
        <taxon>Hexapoda</taxon>
        <taxon>Collembola</taxon>
        <taxon>Entomobryomorpha</taxon>
        <taxon>Entomobryoidea</taxon>
        <taxon>Orchesellidae</taxon>
        <taxon>Orchesellinae</taxon>
        <taxon>Orchesella</taxon>
    </lineage>
</organism>
<dbReference type="Proteomes" id="UP000094527">
    <property type="component" value="Unassembled WGS sequence"/>
</dbReference>
<keyword evidence="2" id="KW-1185">Reference proteome</keyword>
<dbReference type="OrthoDB" id="6366701at2759"/>
<reference evidence="1 2" key="1">
    <citation type="journal article" date="2016" name="Genome Biol. Evol.">
        <title>Gene Family Evolution Reflects Adaptation to Soil Environmental Stressors in the Genome of the Collembolan Orchesella cincta.</title>
        <authorList>
            <person name="Faddeeva-Vakhrusheva A."/>
            <person name="Derks M.F."/>
            <person name="Anvar S.Y."/>
            <person name="Agamennone V."/>
            <person name="Suring W."/>
            <person name="Smit S."/>
            <person name="van Straalen N.M."/>
            <person name="Roelofs D."/>
        </authorList>
    </citation>
    <scope>NUCLEOTIDE SEQUENCE [LARGE SCALE GENOMIC DNA]</scope>
    <source>
        <tissue evidence="1">Mixed pool</tissue>
    </source>
</reference>
<gene>
    <name evidence="1" type="ORF">Ocin01_16688</name>
</gene>